<dbReference type="Gene3D" id="3.30.910.20">
    <property type="entry name" value="Skp domain"/>
    <property type="match status" value="1"/>
</dbReference>
<reference evidence="3 4" key="1">
    <citation type="submission" date="2016-10" db="EMBL/GenBank/DDBJ databases">
        <authorList>
            <person name="de Groot N.N."/>
        </authorList>
    </citation>
    <scope>NUCLEOTIDE SEQUENCE [LARGE SCALE GENOMIC DNA]</scope>
    <source>
        <strain evidence="3 4">DSM 26880</strain>
    </source>
</reference>
<proteinExistence type="predicted"/>
<keyword evidence="4" id="KW-1185">Reference proteome</keyword>
<evidence type="ECO:0000256" key="2">
    <source>
        <dbReference type="SAM" id="SignalP"/>
    </source>
</evidence>
<evidence type="ECO:0000313" key="3">
    <source>
        <dbReference type="EMBL" id="SDY02216.1"/>
    </source>
</evidence>
<sequence length="217" mass="23563">MLRALSLLALLLWPAALPAQSEGDAAVVRSDILVLDFERLFADSAYGRRIAREMETAGAAIAQENRRIEAELIEEERRLTRQRDDMAPADFRELAQAFDEKVQRLRSEQDAKARGLGERGDAARREFLEAAQPVLGALMRETGAQVVVERRMVFMSADAIEVTDEAIARIDAAIGEGEGLPEAPPESPPEPDVPVPSQAAPPVGDPPVAPIAPNPEP</sequence>
<keyword evidence="2" id="KW-0732">Signal</keyword>
<dbReference type="EMBL" id="FNPF01000002">
    <property type="protein sequence ID" value="SDY02216.1"/>
    <property type="molecule type" value="Genomic_DNA"/>
</dbReference>
<dbReference type="GO" id="GO:0051082">
    <property type="term" value="F:unfolded protein binding"/>
    <property type="evidence" value="ECO:0007669"/>
    <property type="project" value="InterPro"/>
</dbReference>
<feature type="region of interest" description="Disordered" evidence="1">
    <location>
        <begin position="172"/>
        <end position="217"/>
    </location>
</feature>
<dbReference type="Proteomes" id="UP000199286">
    <property type="component" value="Unassembled WGS sequence"/>
</dbReference>
<name>A0A1H3GFZ8_9RHOB</name>
<dbReference type="InterPro" id="IPR005632">
    <property type="entry name" value="Chaperone_Skp"/>
</dbReference>
<dbReference type="RefSeq" id="WP_089879582.1">
    <property type="nucleotide sequence ID" value="NZ_FNPF01000002.1"/>
</dbReference>
<dbReference type="SMART" id="SM00935">
    <property type="entry name" value="OmpH"/>
    <property type="match status" value="1"/>
</dbReference>
<organism evidence="3 4">
    <name type="scientific">Citreimonas salinaria</name>
    <dbReference type="NCBI Taxonomy" id="321339"/>
    <lineage>
        <taxon>Bacteria</taxon>
        <taxon>Pseudomonadati</taxon>
        <taxon>Pseudomonadota</taxon>
        <taxon>Alphaproteobacteria</taxon>
        <taxon>Rhodobacterales</taxon>
        <taxon>Roseobacteraceae</taxon>
        <taxon>Citreimonas</taxon>
    </lineage>
</organism>
<dbReference type="SUPFAM" id="SSF111384">
    <property type="entry name" value="OmpH-like"/>
    <property type="match status" value="1"/>
</dbReference>
<feature type="compositionally biased region" description="Pro residues" evidence="1">
    <location>
        <begin position="182"/>
        <end position="194"/>
    </location>
</feature>
<evidence type="ECO:0000256" key="1">
    <source>
        <dbReference type="SAM" id="MobiDB-lite"/>
    </source>
</evidence>
<dbReference type="Pfam" id="PF03938">
    <property type="entry name" value="OmpH"/>
    <property type="match status" value="1"/>
</dbReference>
<evidence type="ECO:0000313" key="4">
    <source>
        <dbReference type="Proteomes" id="UP000199286"/>
    </source>
</evidence>
<accession>A0A1H3GFZ8</accession>
<dbReference type="STRING" id="321339.SAMN05444340_102330"/>
<feature type="chain" id="PRO_5011467566" evidence="2">
    <location>
        <begin position="20"/>
        <end position="217"/>
    </location>
</feature>
<dbReference type="AlphaFoldDB" id="A0A1H3GFZ8"/>
<gene>
    <name evidence="3" type="ORF">SAMN05444340_102330</name>
</gene>
<feature type="compositionally biased region" description="Pro residues" evidence="1">
    <location>
        <begin position="203"/>
        <end position="217"/>
    </location>
</feature>
<feature type="signal peptide" evidence="2">
    <location>
        <begin position="1"/>
        <end position="19"/>
    </location>
</feature>
<protein>
    <submittedName>
        <fullName evidence="3">Periplasmic chaperone for outer membrane proteins Skp</fullName>
    </submittedName>
</protein>
<dbReference type="OrthoDB" id="7868372at2"/>
<dbReference type="InterPro" id="IPR024930">
    <property type="entry name" value="Skp_dom_sf"/>
</dbReference>